<feature type="compositionally biased region" description="Basic residues" evidence="1">
    <location>
        <begin position="232"/>
        <end position="245"/>
    </location>
</feature>
<sequence length="376" mass="40268">MADPGHGRPGRRAFARHRLAGRGPGLSRQADPHRRALCGRRRHRHHRPRHGRKAQQAAGPAGGGRQQGRCLRHYRHRCRGQGRARWLHAADDADAIGADQPVPVPEAALRSAQGPEHDQRAGRCAAGAGDPPVGAGAHRSRAGRLRAQPAGQAELCLVGRGFAVAPERRLLQQAGARPGHARALQGRGADAAGPARRASAIWLRQHPYRQALHPERQAQGTGGDRHAAQQRVARHAHLRRGRHAGQRLQDRRLDRAGGARGRAGTDPGPARERGARHSADPRDAGAHGHAGAAHRGQYAGRGAGALCARLAGAEDAGGGFGREAGLNCNDGNAHGGRRGKWPGARFLFFYFHDAVQGAYENRIATIGIRIRKQTRK</sequence>
<feature type="compositionally biased region" description="Low complexity" evidence="1">
    <location>
        <begin position="287"/>
        <end position="296"/>
    </location>
</feature>
<feature type="compositionally biased region" description="Low complexity" evidence="1">
    <location>
        <begin position="125"/>
        <end position="137"/>
    </location>
</feature>
<feature type="region of interest" description="Disordered" evidence="1">
    <location>
        <begin position="119"/>
        <end position="146"/>
    </location>
</feature>
<reference evidence="2 3" key="1">
    <citation type="submission" date="2018-01" db="EMBL/GenBank/DDBJ databases">
        <authorList>
            <person name="Clerissi C."/>
        </authorList>
    </citation>
    <scope>NUCLEOTIDE SEQUENCE [LARGE SCALE GENOMIC DNA]</scope>
    <source>
        <strain evidence="2">Cupriavidus taiwanensis LMG 19430</strain>
    </source>
</reference>
<feature type="compositionally biased region" description="Low complexity" evidence="1">
    <location>
        <begin position="186"/>
        <end position="196"/>
    </location>
</feature>
<dbReference type="EMBL" id="OFSN01000001">
    <property type="protein sequence ID" value="SOY40555.1"/>
    <property type="molecule type" value="Genomic_DNA"/>
</dbReference>
<proteinExistence type="predicted"/>
<evidence type="ECO:0000313" key="3">
    <source>
        <dbReference type="Proteomes" id="UP000257016"/>
    </source>
</evidence>
<feature type="compositionally biased region" description="Basic and acidic residues" evidence="1">
    <location>
        <begin position="269"/>
        <end position="286"/>
    </location>
</feature>
<feature type="compositionally biased region" description="Basic residues" evidence="1">
    <location>
        <begin position="35"/>
        <end position="53"/>
    </location>
</feature>
<name>A0A975WPX0_9BURK</name>
<gene>
    <name evidence="2" type="ORF">CBM2586_A10520</name>
</gene>
<dbReference type="AlphaFoldDB" id="A0A975WPX0"/>
<accession>A0A975WPX0</accession>
<feature type="region of interest" description="Disordered" evidence="1">
    <location>
        <begin position="1"/>
        <end position="68"/>
    </location>
</feature>
<evidence type="ECO:0000313" key="2">
    <source>
        <dbReference type="EMBL" id="SOY40555.1"/>
    </source>
</evidence>
<evidence type="ECO:0000256" key="1">
    <source>
        <dbReference type="SAM" id="MobiDB-lite"/>
    </source>
</evidence>
<feature type="compositionally biased region" description="Basic residues" evidence="1">
    <location>
        <begin position="8"/>
        <end position="20"/>
    </location>
</feature>
<dbReference type="Proteomes" id="UP000257016">
    <property type="component" value="Unassembled WGS sequence"/>
</dbReference>
<protein>
    <submittedName>
        <fullName evidence="2">Uncharacterized protein</fullName>
    </submittedName>
</protein>
<feature type="region of interest" description="Disordered" evidence="1">
    <location>
        <begin position="216"/>
        <end position="296"/>
    </location>
</feature>
<organism evidence="2 3">
    <name type="scientific">Cupriavidus taiwanensis</name>
    <dbReference type="NCBI Taxonomy" id="164546"/>
    <lineage>
        <taxon>Bacteria</taxon>
        <taxon>Pseudomonadati</taxon>
        <taxon>Pseudomonadota</taxon>
        <taxon>Betaproteobacteria</taxon>
        <taxon>Burkholderiales</taxon>
        <taxon>Burkholderiaceae</taxon>
        <taxon>Cupriavidus</taxon>
    </lineage>
</organism>
<comment type="caution">
    <text evidence="2">The sequence shown here is derived from an EMBL/GenBank/DDBJ whole genome shotgun (WGS) entry which is preliminary data.</text>
</comment>
<feature type="compositionally biased region" description="Basic and acidic residues" evidence="1">
    <location>
        <begin position="248"/>
        <end position="257"/>
    </location>
</feature>
<feature type="region of interest" description="Disordered" evidence="1">
    <location>
        <begin position="173"/>
        <end position="196"/>
    </location>
</feature>